<feature type="region of interest" description="Disordered" evidence="1">
    <location>
        <begin position="1"/>
        <end position="47"/>
    </location>
</feature>
<accession>A0A4C1ZF62</accession>
<evidence type="ECO:0000256" key="1">
    <source>
        <dbReference type="SAM" id="MobiDB-lite"/>
    </source>
</evidence>
<gene>
    <name evidence="2" type="ORF">EVAR_64458_1</name>
</gene>
<evidence type="ECO:0000313" key="2">
    <source>
        <dbReference type="EMBL" id="GBP87461.1"/>
    </source>
</evidence>
<sequence>MYIHNPRGVASALPASSRDRASDERESEMMEQKDWWSRGARARNSRTYDGPHQLCVRTIIPLSSDCASIKSNSLPEQSAQTVVSDAQTQDLSVFWTR</sequence>
<dbReference type="Proteomes" id="UP000299102">
    <property type="component" value="Unassembled WGS sequence"/>
</dbReference>
<feature type="compositionally biased region" description="Basic and acidic residues" evidence="1">
    <location>
        <begin position="17"/>
        <end position="36"/>
    </location>
</feature>
<keyword evidence="3" id="KW-1185">Reference proteome</keyword>
<protein>
    <submittedName>
        <fullName evidence="2">Uncharacterized protein</fullName>
    </submittedName>
</protein>
<comment type="caution">
    <text evidence="2">The sequence shown here is derived from an EMBL/GenBank/DDBJ whole genome shotgun (WGS) entry which is preliminary data.</text>
</comment>
<organism evidence="2 3">
    <name type="scientific">Eumeta variegata</name>
    <name type="common">Bagworm moth</name>
    <name type="synonym">Eumeta japonica</name>
    <dbReference type="NCBI Taxonomy" id="151549"/>
    <lineage>
        <taxon>Eukaryota</taxon>
        <taxon>Metazoa</taxon>
        <taxon>Ecdysozoa</taxon>
        <taxon>Arthropoda</taxon>
        <taxon>Hexapoda</taxon>
        <taxon>Insecta</taxon>
        <taxon>Pterygota</taxon>
        <taxon>Neoptera</taxon>
        <taxon>Endopterygota</taxon>
        <taxon>Lepidoptera</taxon>
        <taxon>Glossata</taxon>
        <taxon>Ditrysia</taxon>
        <taxon>Tineoidea</taxon>
        <taxon>Psychidae</taxon>
        <taxon>Oiketicinae</taxon>
        <taxon>Eumeta</taxon>
    </lineage>
</organism>
<name>A0A4C1ZF62_EUMVA</name>
<evidence type="ECO:0000313" key="3">
    <source>
        <dbReference type="Proteomes" id="UP000299102"/>
    </source>
</evidence>
<reference evidence="2 3" key="1">
    <citation type="journal article" date="2019" name="Commun. Biol.">
        <title>The bagworm genome reveals a unique fibroin gene that provides high tensile strength.</title>
        <authorList>
            <person name="Kono N."/>
            <person name="Nakamura H."/>
            <person name="Ohtoshi R."/>
            <person name="Tomita M."/>
            <person name="Numata K."/>
            <person name="Arakawa K."/>
        </authorList>
    </citation>
    <scope>NUCLEOTIDE SEQUENCE [LARGE SCALE GENOMIC DNA]</scope>
</reference>
<proteinExistence type="predicted"/>
<dbReference type="EMBL" id="BGZK01001861">
    <property type="protein sequence ID" value="GBP87461.1"/>
    <property type="molecule type" value="Genomic_DNA"/>
</dbReference>
<dbReference type="AlphaFoldDB" id="A0A4C1ZF62"/>